<dbReference type="RefSeq" id="WP_081144953.1">
    <property type="nucleotide sequence ID" value="NZ_LVYD01000001.1"/>
</dbReference>
<name>A0A1V9G9M5_9BACT</name>
<dbReference type="EMBL" id="LVYD01000001">
    <property type="protein sequence ID" value="OQP67260.1"/>
    <property type="molecule type" value="Genomic_DNA"/>
</dbReference>
<dbReference type="STRING" id="1703345.A3860_02550"/>
<sequence length="293" mass="33680">MDILKDIIEQHFISPEKQEILILLKKYDLADLILKHGTLLIEQIQKHLSTNNKAPLPILSSSASNLLVAINSKVTLITDPFEKRKIQQAVANLSVRMFASIIKLFPNDALEVLKAVQEGLQSTSSLWSYDYNDIDQLMHLSGFYEMIQSIDGSNAAKKIKKIEQGPISFLKWTKKCDTGFLTSELKEKGWIKSQNGFVKLFDNQDESLKVHWNTNYRYELARLLFMLHEKDFIRPVPSKGYFAIAERHIVDFAEKPLPKNALKKLSSKMTQEPDKYKEIISEVDELINKLNSR</sequence>
<reference evidence="1 2" key="1">
    <citation type="submission" date="2016-03" db="EMBL/GenBank/DDBJ databases">
        <title>Niastella vici sp. nov., isolated from farmland soil.</title>
        <authorList>
            <person name="Chen L."/>
            <person name="Wang D."/>
            <person name="Yang S."/>
            <person name="Wang G."/>
        </authorList>
    </citation>
    <scope>NUCLEOTIDE SEQUENCE [LARGE SCALE GENOMIC DNA]</scope>
    <source>
        <strain evidence="1 2">DJ57</strain>
    </source>
</reference>
<organism evidence="1 2">
    <name type="scientific">Niastella vici</name>
    <dbReference type="NCBI Taxonomy" id="1703345"/>
    <lineage>
        <taxon>Bacteria</taxon>
        <taxon>Pseudomonadati</taxon>
        <taxon>Bacteroidota</taxon>
        <taxon>Chitinophagia</taxon>
        <taxon>Chitinophagales</taxon>
        <taxon>Chitinophagaceae</taxon>
        <taxon>Niastella</taxon>
    </lineage>
</organism>
<gene>
    <name evidence="1" type="ORF">A3860_02550</name>
</gene>
<protein>
    <submittedName>
        <fullName evidence="1">Uncharacterized protein</fullName>
    </submittedName>
</protein>
<keyword evidence="2" id="KW-1185">Reference proteome</keyword>
<accession>A0A1V9G9M5</accession>
<comment type="caution">
    <text evidence="1">The sequence shown here is derived from an EMBL/GenBank/DDBJ whole genome shotgun (WGS) entry which is preliminary data.</text>
</comment>
<proteinExistence type="predicted"/>
<dbReference type="Proteomes" id="UP000192796">
    <property type="component" value="Unassembled WGS sequence"/>
</dbReference>
<dbReference type="AlphaFoldDB" id="A0A1V9G9M5"/>
<evidence type="ECO:0000313" key="1">
    <source>
        <dbReference type="EMBL" id="OQP67260.1"/>
    </source>
</evidence>
<evidence type="ECO:0000313" key="2">
    <source>
        <dbReference type="Proteomes" id="UP000192796"/>
    </source>
</evidence>